<dbReference type="RefSeq" id="WP_122304191.1">
    <property type="nucleotide sequence ID" value="NZ_JAQEQH010000002.1"/>
</dbReference>
<dbReference type="InterPro" id="IPR050238">
    <property type="entry name" value="DNA_Rep/Repair_Clamp_Loader"/>
</dbReference>
<dbReference type="EMBL" id="DNWC01000020">
    <property type="protein sequence ID" value="HBJ07613.1"/>
    <property type="molecule type" value="Genomic_DNA"/>
</dbReference>
<gene>
    <name evidence="1" type="primary">holB</name>
    <name evidence="1" type="ORF">DDY73_01275</name>
</gene>
<dbReference type="GO" id="GO:0003887">
    <property type="term" value="F:DNA-directed DNA polymerase activity"/>
    <property type="evidence" value="ECO:0007669"/>
    <property type="project" value="InterPro"/>
</dbReference>
<dbReference type="Gene3D" id="3.40.50.300">
    <property type="entry name" value="P-loop containing nucleotide triphosphate hydrolases"/>
    <property type="match status" value="1"/>
</dbReference>
<dbReference type="InterPro" id="IPR027417">
    <property type="entry name" value="P-loop_NTPase"/>
</dbReference>
<evidence type="ECO:0000313" key="2">
    <source>
        <dbReference type="Proteomes" id="UP000262954"/>
    </source>
</evidence>
<dbReference type="PANTHER" id="PTHR11669">
    <property type="entry name" value="REPLICATION FACTOR C / DNA POLYMERASE III GAMMA-TAU SUBUNIT"/>
    <property type="match status" value="1"/>
</dbReference>
<proteinExistence type="predicted"/>
<organism evidence="1 2">
    <name type="scientific">Coprobacter fastidiosus</name>
    <dbReference type="NCBI Taxonomy" id="1099853"/>
    <lineage>
        <taxon>Bacteria</taxon>
        <taxon>Pseudomonadati</taxon>
        <taxon>Bacteroidota</taxon>
        <taxon>Bacteroidia</taxon>
        <taxon>Bacteroidales</taxon>
        <taxon>Barnesiellaceae</taxon>
        <taxon>Coprobacter</taxon>
    </lineage>
</organism>
<dbReference type="GO" id="GO:0006261">
    <property type="term" value="P:DNA-templated DNA replication"/>
    <property type="evidence" value="ECO:0007669"/>
    <property type="project" value="TreeGrafter"/>
</dbReference>
<dbReference type="AlphaFoldDB" id="A0A354LZC4"/>
<sequence>MFFKDIIGQDEVKKRLIHSVKSGQIAHAQLFCGPEGIGKLPLALAYARYIQCTNRGEDDACGVCPSCKQFSSVMHPDIHFVFPIYKNEKKKKRLCDDYIDEWRKCLSENQYLSLEQWLSYIDAENSQVSIYADESREIIRKISLKTYESDYKIMIIWLPELMNPVCANKLLKILEEPYEKTVFLLVSNQPDKILGTILSRSQRINMRVVSPEKISEALQRRYSLGQQDADAVAHIANGNFIKALETIQLSEENQYFFDLFVRLMRLAYGRKIKDLKVWSEEAADMGREKEKRFLAYTQRMLRENYIYNLHIPEISYLNSREELFSTRFAPFIHERNIISLMNELSRAESDISQNANGKIVFFDLAIKMIMLLKS</sequence>
<name>A0A354LZC4_9BACT</name>
<dbReference type="Pfam" id="PF13177">
    <property type="entry name" value="DNA_pol3_delta2"/>
    <property type="match status" value="1"/>
</dbReference>
<dbReference type="NCBIfam" id="TIGR00678">
    <property type="entry name" value="holB"/>
    <property type="match status" value="1"/>
</dbReference>
<dbReference type="SUPFAM" id="SSF52540">
    <property type="entry name" value="P-loop containing nucleoside triphosphate hydrolases"/>
    <property type="match status" value="1"/>
</dbReference>
<protein>
    <submittedName>
        <fullName evidence="1">DNA polymerase III subunit delta</fullName>
    </submittedName>
</protein>
<dbReference type="PANTHER" id="PTHR11669:SF8">
    <property type="entry name" value="DNA POLYMERASE III SUBUNIT DELTA"/>
    <property type="match status" value="1"/>
</dbReference>
<dbReference type="InterPro" id="IPR004622">
    <property type="entry name" value="DNA_pol_HolB"/>
</dbReference>
<evidence type="ECO:0000313" key="1">
    <source>
        <dbReference type="EMBL" id="HBJ07613.1"/>
    </source>
</evidence>
<reference evidence="1 2" key="1">
    <citation type="journal article" date="2018" name="Nat. Biotechnol.">
        <title>A standardized bacterial taxonomy based on genome phylogeny substantially revises the tree of life.</title>
        <authorList>
            <person name="Parks D.H."/>
            <person name="Chuvochina M."/>
            <person name="Waite D.W."/>
            <person name="Rinke C."/>
            <person name="Skarshewski A."/>
            <person name="Chaumeil P.A."/>
            <person name="Hugenholtz P."/>
        </authorList>
    </citation>
    <scope>NUCLEOTIDE SEQUENCE [LARGE SCALE GENOMIC DNA]</scope>
    <source>
        <strain evidence="1">UBA11482</strain>
    </source>
</reference>
<accession>A0A354LZC4</accession>
<dbReference type="GO" id="GO:0008408">
    <property type="term" value="F:3'-5' exonuclease activity"/>
    <property type="evidence" value="ECO:0007669"/>
    <property type="project" value="InterPro"/>
</dbReference>
<comment type="caution">
    <text evidence="1">The sequence shown here is derived from an EMBL/GenBank/DDBJ whole genome shotgun (WGS) entry which is preliminary data.</text>
</comment>
<dbReference type="Proteomes" id="UP000262954">
    <property type="component" value="Unassembled WGS sequence"/>
</dbReference>